<keyword evidence="3" id="KW-1185">Reference proteome</keyword>
<evidence type="ECO:0000313" key="2">
    <source>
        <dbReference type="EMBL" id="EZF72948.1"/>
    </source>
</evidence>
<name>A0A022XRI2_TRISD</name>
<dbReference type="HOGENOM" id="CLU_1541216_0_0_1"/>
<gene>
    <name evidence="2" type="ORF">H105_05207</name>
</gene>
<proteinExistence type="predicted"/>
<dbReference type="EMBL" id="KK208870">
    <property type="protein sequence ID" value="EZF72948.1"/>
    <property type="molecule type" value="Genomic_DNA"/>
</dbReference>
<feature type="transmembrane region" description="Helical" evidence="1">
    <location>
        <begin position="58"/>
        <end position="80"/>
    </location>
</feature>
<dbReference type="Proteomes" id="UP000023623">
    <property type="component" value="Unassembled WGS sequence"/>
</dbReference>
<accession>A0A022XRI2</accession>
<dbReference type="AlphaFoldDB" id="A0A022XRI2"/>
<keyword evidence="1" id="KW-1133">Transmembrane helix</keyword>
<evidence type="ECO:0000313" key="3">
    <source>
        <dbReference type="Proteomes" id="UP000023623"/>
    </source>
</evidence>
<keyword evidence="1" id="KW-0812">Transmembrane</keyword>
<protein>
    <submittedName>
        <fullName evidence="2">Uncharacterized protein</fullName>
    </submittedName>
</protein>
<organism evidence="2 3">
    <name type="scientific">Trichophyton soudanense CBS 452.61</name>
    <dbReference type="NCBI Taxonomy" id="1215331"/>
    <lineage>
        <taxon>Eukaryota</taxon>
        <taxon>Fungi</taxon>
        <taxon>Dikarya</taxon>
        <taxon>Ascomycota</taxon>
        <taxon>Pezizomycotina</taxon>
        <taxon>Eurotiomycetes</taxon>
        <taxon>Eurotiomycetidae</taxon>
        <taxon>Onygenales</taxon>
        <taxon>Arthrodermataceae</taxon>
        <taxon>Trichophyton</taxon>
    </lineage>
</organism>
<reference evidence="2 3" key="1">
    <citation type="submission" date="2014-02" db="EMBL/GenBank/DDBJ databases">
        <title>The Genome Sequence of Trichophyton rubrum (morphotype soudanense) CBS 452.61.</title>
        <authorList>
            <consortium name="The Broad Institute Genomics Platform"/>
            <person name="Cuomo C.A."/>
            <person name="White T.C."/>
            <person name="Graser Y."/>
            <person name="Martinez-Rossi N."/>
            <person name="Heitman J."/>
            <person name="Young S.K."/>
            <person name="Zeng Q."/>
            <person name="Gargeya S."/>
            <person name="Abouelleil A."/>
            <person name="Alvarado L."/>
            <person name="Chapman S.B."/>
            <person name="Gainer-Dewar J."/>
            <person name="Goldberg J."/>
            <person name="Griggs A."/>
            <person name="Gujja S."/>
            <person name="Hansen M."/>
            <person name="Howarth C."/>
            <person name="Imamovic A."/>
            <person name="Larimer J."/>
            <person name="Martinez D."/>
            <person name="Murphy C."/>
            <person name="Pearson M.D."/>
            <person name="Persinoti G."/>
            <person name="Poon T."/>
            <person name="Priest M."/>
            <person name="Roberts A.D."/>
            <person name="Saif S."/>
            <person name="Shea T.D."/>
            <person name="Sykes S.N."/>
            <person name="Wortman J."/>
            <person name="Nusbaum C."/>
            <person name="Birren B."/>
        </authorList>
    </citation>
    <scope>NUCLEOTIDE SEQUENCE [LARGE SCALE GENOMIC DNA]</scope>
    <source>
        <strain evidence="2 3">CBS 452.61</strain>
    </source>
</reference>
<sequence>MVPLHCMRASNINKGLVTPQVGEDSTPASHSDMPSAAAARMAPLTRLDEPITAVGYYLAPWSCVYMISWFTIGTYSVYMFHLTESRPTRDEITLYPNLGRGLVDTIKCLHLAGGVIINDIDAKRHGIEETARSTWLALGEMAEDKTPNVNSSAQQNWDLEALETISRISRNISRRRSTDS</sequence>
<keyword evidence="1" id="KW-0472">Membrane</keyword>
<evidence type="ECO:0000256" key="1">
    <source>
        <dbReference type="SAM" id="Phobius"/>
    </source>
</evidence>